<proteinExistence type="predicted"/>
<gene>
    <name evidence="1" type="ORF">AVEN_96195_1</name>
</gene>
<dbReference type="EMBL" id="BGPR01001032">
    <property type="protein sequence ID" value="GBM43534.1"/>
    <property type="molecule type" value="Genomic_DNA"/>
</dbReference>
<evidence type="ECO:0000313" key="2">
    <source>
        <dbReference type="Proteomes" id="UP000499080"/>
    </source>
</evidence>
<evidence type="ECO:0000313" key="1">
    <source>
        <dbReference type="EMBL" id="GBM43534.1"/>
    </source>
</evidence>
<protein>
    <submittedName>
        <fullName evidence="1">Uncharacterized protein</fullName>
    </submittedName>
</protein>
<sequence>MRMRFRISKRIAFAWSDRNSLILWCVVSHFTTYGGRYSFWEAALYGLCRPFCTILSIVVAPVRMLSDGFMAGYTMIVGLPSLMFSKCRPGQIMPSGCRGWILPPGSGLPGALWSNF</sequence>
<dbReference type="AlphaFoldDB" id="A0A4Y2FV56"/>
<comment type="caution">
    <text evidence="1">The sequence shown here is derived from an EMBL/GenBank/DDBJ whole genome shotgun (WGS) entry which is preliminary data.</text>
</comment>
<reference evidence="1 2" key="1">
    <citation type="journal article" date="2019" name="Sci. Rep.">
        <title>Orb-weaving spider Araneus ventricosus genome elucidates the spidroin gene catalogue.</title>
        <authorList>
            <person name="Kono N."/>
            <person name="Nakamura H."/>
            <person name="Ohtoshi R."/>
            <person name="Moran D.A.P."/>
            <person name="Shinohara A."/>
            <person name="Yoshida Y."/>
            <person name="Fujiwara M."/>
            <person name="Mori M."/>
            <person name="Tomita M."/>
            <person name="Arakawa K."/>
        </authorList>
    </citation>
    <scope>NUCLEOTIDE SEQUENCE [LARGE SCALE GENOMIC DNA]</scope>
</reference>
<dbReference type="Proteomes" id="UP000499080">
    <property type="component" value="Unassembled WGS sequence"/>
</dbReference>
<name>A0A4Y2FV56_ARAVE</name>
<keyword evidence="2" id="KW-1185">Reference proteome</keyword>
<organism evidence="1 2">
    <name type="scientific">Araneus ventricosus</name>
    <name type="common">Orbweaver spider</name>
    <name type="synonym">Epeira ventricosa</name>
    <dbReference type="NCBI Taxonomy" id="182803"/>
    <lineage>
        <taxon>Eukaryota</taxon>
        <taxon>Metazoa</taxon>
        <taxon>Ecdysozoa</taxon>
        <taxon>Arthropoda</taxon>
        <taxon>Chelicerata</taxon>
        <taxon>Arachnida</taxon>
        <taxon>Araneae</taxon>
        <taxon>Araneomorphae</taxon>
        <taxon>Entelegynae</taxon>
        <taxon>Araneoidea</taxon>
        <taxon>Araneidae</taxon>
        <taxon>Araneus</taxon>
    </lineage>
</organism>
<accession>A0A4Y2FV56</accession>